<dbReference type="InterPro" id="IPR029001">
    <property type="entry name" value="ITPase-like_fam"/>
</dbReference>
<comment type="caution">
    <text evidence="3">The sequence shown here is derived from an EMBL/GenBank/DDBJ whole genome shotgun (WGS) entry which is preliminary data.</text>
</comment>
<name>A0A1F5K9C6_9BACT</name>
<dbReference type="EMBL" id="MFDE01000040">
    <property type="protein sequence ID" value="OGE37552.1"/>
    <property type="molecule type" value="Genomic_DNA"/>
</dbReference>
<dbReference type="Gene3D" id="3.90.950.10">
    <property type="match status" value="1"/>
</dbReference>
<dbReference type="CDD" id="cd00515">
    <property type="entry name" value="HAM1"/>
    <property type="match status" value="1"/>
</dbReference>
<reference evidence="3 4" key="1">
    <citation type="journal article" date="2016" name="Nat. Commun.">
        <title>Thousands of microbial genomes shed light on interconnected biogeochemical processes in an aquifer system.</title>
        <authorList>
            <person name="Anantharaman K."/>
            <person name="Brown C.T."/>
            <person name="Hug L.A."/>
            <person name="Sharon I."/>
            <person name="Castelle C.J."/>
            <person name="Probst A.J."/>
            <person name="Thomas B.C."/>
            <person name="Singh A."/>
            <person name="Wilkins M.J."/>
            <person name="Karaoz U."/>
            <person name="Brodie E.L."/>
            <person name="Williams K.H."/>
            <person name="Hubbard S.S."/>
            <person name="Banfield J.F."/>
        </authorList>
    </citation>
    <scope>NUCLEOTIDE SEQUENCE [LARGE SCALE GENOMIC DNA]</scope>
</reference>
<sequence length="163" mass="18470">MFTDLPLKHKSLDLHEIQSLSIEEIVEHKAKDAYKIIKKPVLIEDTALAFNALGNLPGPLIKWFLTELGNEGLCKLVDGYKNRSAEAIVLFGLYDGKTFKTFEGKISGKIANKPSGDNGFGWDRIFIPKGYNVTWAEMNDEEIIKTSIRKKALEKLERYLNLK</sequence>
<proteinExistence type="inferred from homology"/>
<dbReference type="SUPFAM" id="SSF52972">
    <property type="entry name" value="ITPase-like"/>
    <property type="match status" value="1"/>
</dbReference>
<evidence type="ECO:0000256" key="1">
    <source>
        <dbReference type="ARBA" id="ARBA00008023"/>
    </source>
</evidence>
<evidence type="ECO:0000313" key="3">
    <source>
        <dbReference type="EMBL" id="OGE37552.1"/>
    </source>
</evidence>
<dbReference type="PANTHER" id="PTHR11067:SF9">
    <property type="entry name" value="INOSINE TRIPHOSPHATE PYROPHOSPHATASE"/>
    <property type="match status" value="1"/>
</dbReference>
<evidence type="ECO:0008006" key="5">
    <source>
        <dbReference type="Google" id="ProtNLM"/>
    </source>
</evidence>
<protein>
    <recommendedName>
        <fullName evidence="5">Ham1 family protein</fullName>
    </recommendedName>
</protein>
<dbReference type="GO" id="GO:0009143">
    <property type="term" value="P:nucleoside triphosphate catabolic process"/>
    <property type="evidence" value="ECO:0007669"/>
    <property type="project" value="InterPro"/>
</dbReference>
<dbReference type="AlphaFoldDB" id="A0A1F5K9C6"/>
<organism evidence="3 4">
    <name type="scientific">Candidatus Daviesbacteria bacterium RIFCSPHIGHO2_12_FULL_37_11</name>
    <dbReference type="NCBI Taxonomy" id="1797777"/>
    <lineage>
        <taxon>Bacteria</taxon>
        <taxon>Candidatus Daviesiibacteriota</taxon>
    </lineage>
</organism>
<evidence type="ECO:0000313" key="4">
    <source>
        <dbReference type="Proteomes" id="UP000176527"/>
    </source>
</evidence>
<dbReference type="Pfam" id="PF01725">
    <property type="entry name" value="Ham1p_like"/>
    <property type="match status" value="1"/>
</dbReference>
<dbReference type="GO" id="GO:0005737">
    <property type="term" value="C:cytoplasm"/>
    <property type="evidence" value="ECO:0007669"/>
    <property type="project" value="TreeGrafter"/>
</dbReference>
<accession>A0A1F5K9C6</accession>
<dbReference type="Proteomes" id="UP000176527">
    <property type="component" value="Unassembled WGS sequence"/>
</dbReference>
<comment type="similarity">
    <text evidence="1">Belongs to the HAM1 NTPase family.</text>
</comment>
<dbReference type="InterPro" id="IPR002637">
    <property type="entry name" value="RdgB/HAM1"/>
</dbReference>
<gene>
    <name evidence="3" type="ORF">A3F00_05135</name>
</gene>
<keyword evidence="2" id="KW-0378">Hydrolase</keyword>
<evidence type="ECO:0000256" key="2">
    <source>
        <dbReference type="ARBA" id="ARBA00022801"/>
    </source>
</evidence>
<dbReference type="PANTHER" id="PTHR11067">
    <property type="entry name" value="INOSINE TRIPHOSPHATE PYROPHOSPHATASE/HAM1 PROTEIN"/>
    <property type="match status" value="1"/>
</dbReference>
<dbReference type="GO" id="GO:0047429">
    <property type="term" value="F:nucleoside triphosphate diphosphatase activity"/>
    <property type="evidence" value="ECO:0007669"/>
    <property type="project" value="InterPro"/>
</dbReference>